<dbReference type="SMART" id="SM00636">
    <property type="entry name" value="Glyco_18"/>
    <property type="match status" value="1"/>
</dbReference>
<dbReference type="InterPro" id="IPR001223">
    <property type="entry name" value="Glyco_hydro18_cat"/>
</dbReference>
<keyword evidence="3" id="KW-1185">Reference proteome</keyword>
<name>A0A4R4VVT4_9PSEU</name>
<dbReference type="Proteomes" id="UP000295674">
    <property type="component" value="Unassembled WGS sequence"/>
</dbReference>
<dbReference type="GO" id="GO:0008061">
    <property type="term" value="F:chitin binding"/>
    <property type="evidence" value="ECO:0007669"/>
    <property type="project" value="InterPro"/>
</dbReference>
<dbReference type="GO" id="GO:0016787">
    <property type="term" value="F:hydrolase activity"/>
    <property type="evidence" value="ECO:0007669"/>
    <property type="project" value="UniProtKB-KW"/>
</dbReference>
<dbReference type="Gene3D" id="3.20.20.80">
    <property type="entry name" value="Glycosidases"/>
    <property type="match status" value="1"/>
</dbReference>
<evidence type="ECO:0000313" key="3">
    <source>
        <dbReference type="Proteomes" id="UP000295674"/>
    </source>
</evidence>
<feature type="domain" description="GH18" evidence="1">
    <location>
        <begin position="1"/>
        <end position="316"/>
    </location>
</feature>
<comment type="caution">
    <text evidence="2">The sequence shown here is derived from an EMBL/GenBank/DDBJ whole genome shotgun (WGS) entry which is preliminary data.</text>
</comment>
<sequence length="325" mass="36354">MSVPYWNLADGAAKVGAHARTLTGTSPWVYGVRPDGEISPHLSNPSAEDTKNLESIYASGLTTIPTVANHFDGGWQYEPISRMLHDPAVMRDHIEDLTALAVSQNFAGIDIDYEELRAVDRTAFTEFMTRLGEALHSKGKKLAVTVSAKTSDAGNSEPNRAQDYGAIARAADEVRVMAYDYHWQTSEPGPVAPGFWVRDVLAYATTQIEPNKIVLGVPAYGYDWSVGVAPPVSWARAHELSQQHNAEVQWDEESETPWFRYWEGDTEHTVWFENAYSSAVKFQLAREFGVRGVYLWVFGPEDQLLWKKINDDWKMLPCPGPPPPR</sequence>
<dbReference type="AlphaFoldDB" id="A0A4R4VVT4"/>
<keyword evidence="2" id="KW-0378">Hydrolase</keyword>
<dbReference type="SUPFAM" id="SSF51445">
    <property type="entry name" value="(Trans)glycosidases"/>
    <property type="match status" value="1"/>
</dbReference>
<dbReference type="PANTHER" id="PTHR46066:SF2">
    <property type="entry name" value="CHITINASE DOMAIN-CONTAINING PROTEIN 1"/>
    <property type="match status" value="1"/>
</dbReference>
<dbReference type="Gene3D" id="3.10.50.10">
    <property type="match status" value="1"/>
</dbReference>
<evidence type="ECO:0000313" key="2">
    <source>
        <dbReference type="EMBL" id="TDD04490.1"/>
    </source>
</evidence>
<organism evidence="2 3">
    <name type="scientific">Saccharopolyspora terrae</name>
    <dbReference type="NCBI Taxonomy" id="2530384"/>
    <lineage>
        <taxon>Bacteria</taxon>
        <taxon>Bacillati</taxon>
        <taxon>Actinomycetota</taxon>
        <taxon>Actinomycetes</taxon>
        <taxon>Pseudonocardiales</taxon>
        <taxon>Pseudonocardiaceae</taxon>
        <taxon>Saccharopolyspora</taxon>
    </lineage>
</organism>
<evidence type="ECO:0000259" key="1">
    <source>
        <dbReference type="PROSITE" id="PS51910"/>
    </source>
</evidence>
<dbReference type="Pfam" id="PF00704">
    <property type="entry name" value="Glyco_hydro_18"/>
    <property type="match status" value="1"/>
</dbReference>
<dbReference type="InterPro" id="IPR029070">
    <property type="entry name" value="Chitinase_insertion_sf"/>
</dbReference>
<dbReference type="GO" id="GO:0005975">
    <property type="term" value="P:carbohydrate metabolic process"/>
    <property type="evidence" value="ECO:0007669"/>
    <property type="project" value="InterPro"/>
</dbReference>
<dbReference type="EMBL" id="SMKS01000030">
    <property type="protein sequence ID" value="TDD04490.1"/>
    <property type="molecule type" value="Genomic_DNA"/>
</dbReference>
<accession>A0A4R4VVT4</accession>
<dbReference type="InterPro" id="IPR011583">
    <property type="entry name" value="Chitinase_II/V-like_cat"/>
</dbReference>
<dbReference type="PANTHER" id="PTHR46066">
    <property type="entry name" value="CHITINASE DOMAIN-CONTAINING PROTEIN 1 FAMILY MEMBER"/>
    <property type="match status" value="1"/>
</dbReference>
<proteinExistence type="predicted"/>
<protein>
    <submittedName>
        <fullName evidence="2">Peptidoglycan hydrolase</fullName>
    </submittedName>
</protein>
<reference evidence="2 3" key="1">
    <citation type="submission" date="2019-03" db="EMBL/GenBank/DDBJ databases">
        <title>Draft genome sequences of novel Actinobacteria.</title>
        <authorList>
            <person name="Sahin N."/>
            <person name="Ay H."/>
            <person name="Saygin H."/>
        </authorList>
    </citation>
    <scope>NUCLEOTIDE SEQUENCE [LARGE SCALE GENOMIC DNA]</scope>
    <source>
        <strain evidence="2 3">16K309</strain>
    </source>
</reference>
<dbReference type="PROSITE" id="PS51910">
    <property type="entry name" value="GH18_2"/>
    <property type="match status" value="1"/>
</dbReference>
<dbReference type="OrthoDB" id="99456at2"/>
<gene>
    <name evidence="2" type="ORF">E1181_17780</name>
</gene>
<dbReference type="InterPro" id="IPR017853">
    <property type="entry name" value="GH"/>
</dbReference>